<dbReference type="PROSITE" id="PS50865">
    <property type="entry name" value="ZF_MYND_2"/>
    <property type="match status" value="1"/>
</dbReference>
<feature type="compositionally biased region" description="Polar residues" evidence="5">
    <location>
        <begin position="8"/>
        <end position="17"/>
    </location>
</feature>
<feature type="domain" description="MYND-type" evidence="6">
    <location>
        <begin position="182"/>
        <end position="226"/>
    </location>
</feature>
<reference evidence="7" key="1">
    <citation type="journal article" date="2023" name="Mol. Phylogenet. Evol.">
        <title>Genome-scale phylogeny and comparative genomics of the fungal order Sordariales.</title>
        <authorList>
            <person name="Hensen N."/>
            <person name="Bonometti L."/>
            <person name="Westerberg I."/>
            <person name="Brannstrom I.O."/>
            <person name="Guillou S."/>
            <person name="Cros-Aarteil S."/>
            <person name="Calhoun S."/>
            <person name="Haridas S."/>
            <person name="Kuo A."/>
            <person name="Mondo S."/>
            <person name="Pangilinan J."/>
            <person name="Riley R."/>
            <person name="LaButti K."/>
            <person name="Andreopoulos B."/>
            <person name="Lipzen A."/>
            <person name="Chen C."/>
            <person name="Yan M."/>
            <person name="Daum C."/>
            <person name="Ng V."/>
            <person name="Clum A."/>
            <person name="Steindorff A."/>
            <person name="Ohm R.A."/>
            <person name="Martin F."/>
            <person name="Silar P."/>
            <person name="Natvig D.O."/>
            <person name="Lalanne C."/>
            <person name="Gautier V."/>
            <person name="Ament-Velasquez S.L."/>
            <person name="Kruys A."/>
            <person name="Hutchinson M.I."/>
            <person name="Powell A.J."/>
            <person name="Barry K."/>
            <person name="Miller A.N."/>
            <person name="Grigoriev I.V."/>
            <person name="Debuchy R."/>
            <person name="Gladieux P."/>
            <person name="Hiltunen Thoren M."/>
            <person name="Johannesson H."/>
        </authorList>
    </citation>
    <scope>NUCLEOTIDE SEQUENCE</scope>
    <source>
        <strain evidence="7">CBS 626.80</strain>
    </source>
</reference>
<evidence type="ECO:0000256" key="3">
    <source>
        <dbReference type="ARBA" id="ARBA00022833"/>
    </source>
</evidence>
<evidence type="ECO:0000259" key="6">
    <source>
        <dbReference type="PROSITE" id="PS50865"/>
    </source>
</evidence>
<name>A0AAN6P5U4_9PEZI</name>
<evidence type="ECO:0000256" key="5">
    <source>
        <dbReference type="SAM" id="MobiDB-lite"/>
    </source>
</evidence>
<dbReference type="SUPFAM" id="SSF144232">
    <property type="entry name" value="HIT/MYND zinc finger-like"/>
    <property type="match status" value="1"/>
</dbReference>
<dbReference type="Proteomes" id="UP001303222">
    <property type="component" value="Unassembled WGS sequence"/>
</dbReference>
<reference evidence="7" key="2">
    <citation type="submission" date="2023-06" db="EMBL/GenBank/DDBJ databases">
        <authorList>
            <consortium name="Lawrence Berkeley National Laboratory"/>
            <person name="Mondo S.J."/>
            <person name="Hensen N."/>
            <person name="Bonometti L."/>
            <person name="Westerberg I."/>
            <person name="Brannstrom I.O."/>
            <person name="Guillou S."/>
            <person name="Cros-Aarteil S."/>
            <person name="Calhoun S."/>
            <person name="Haridas S."/>
            <person name="Kuo A."/>
            <person name="Pangilinan J."/>
            <person name="Riley R."/>
            <person name="Labutti K."/>
            <person name="Andreopoulos B."/>
            <person name="Lipzen A."/>
            <person name="Chen C."/>
            <person name="Yanf M."/>
            <person name="Daum C."/>
            <person name="Ng V."/>
            <person name="Clum A."/>
            <person name="Steindorff A."/>
            <person name="Ohm R."/>
            <person name="Martin F."/>
            <person name="Silar P."/>
            <person name="Natvig D."/>
            <person name="Lalanne C."/>
            <person name="Gautier V."/>
            <person name="Ament-Velasquez S.L."/>
            <person name="Kruys A."/>
            <person name="Hutchinson M.I."/>
            <person name="Powell A.J."/>
            <person name="Barry K."/>
            <person name="Miller A.N."/>
            <person name="Grigoriev I.V."/>
            <person name="Debuchy R."/>
            <person name="Gladieux P."/>
            <person name="Thoren M.H."/>
            <person name="Johannesson H."/>
        </authorList>
    </citation>
    <scope>NUCLEOTIDE SEQUENCE</scope>
    <source>
        <strain evidence="7">CBS 626.80</strain>
    </source>
</reference>
<keyword evidence="2 4" id="KW-0863">Zinc-finger</keyword>
<dbReference type="EMBL" id="MU859061">
    <property type="protein sequence ID" value="KAK3956984.1"/>
    <property type="molecule type" value="Genomic_DNA"/>
</dbReference>
<keyword evidence="1" id="KW-0479">Metal-binding</keyword>
<evidence type="ECO:0000256" key="1">
    <source>
        <dbReference type="ARBA" id="ARBA00022723"/>
    </source>
</evidence>
<evidence type="ECO:0000256" key="2">
    <source>
        <dbReference type="ARBA" id="ARBA00022771"/>
    </source>
</evidence>
<keyword evidence="3" id="KW-0862">Zinc</keyword>
<dbReference type="InterPro" id="IPR002893">
    <property type="entry name" value="Znf_MYND"/>
</dbReference>
<dbReference type="Gene3D" id="6.10.140.2220">
    <property type="match status" value="1"/>
</dbReference>
<proteinExistence type="predicted"/>
<dbReference type="AlphaFoldDB" id="A0AAN6P5U4"/>
<evidence type="ECO:0000313" key="8">
    <source>
        <dbReference type="Proteomes" id="UP001303222"/>
    </source>
</evidence>
<keyword evidence="8" id="KW-1185">Reference proteome</keyword>
<feature type="region of interest" description="Disordered" evidence="5">
    <location>
        <begin position="1"/>
        <end position="24"/>
    </location>
</feature>
<dbReference type="Pfam" id="PF01753">
    <property type="entry name" value="zf-MYND"/>
    <property type="match status" value="1"/>
</dbReference>
<gene>
    <name evidence="7" type="ORF">QBC32DRAFT_374909</name>
</gene>
<dbReference type="GO" id="GO:0008270">
    <property type="term" value="F:zinc ion binding"/>
    <property type="evidence" value="ECO:0007669"/>
    <property type="project" value="UniProtKB-KW"/>
</dbReference>
<protein>
    <recommendedName>
        <fullName evidence="6">MYND-type domain-containing protein</fullName>
    </recommendedName>
</protein>
<accession>A0AAN6P5U4</accession>
<comment type="caution">
    <text evidence="7">The sequence shown here is derived from an EMBL/GenBank/DDBJ whole genome shotgun (WGS) entry which is preliminary data.</text>
</comment>
<evidence type="ECO:0000313" key="7">
    <source>
        <dbReference type="EMBL" id="KAK3956984.1"/>
    </source>
</evidence>
<sequence length="243" mass="26739">MTIPSPDQLATFSSLSPPSIERERPHNDTYLLATIKSNLTITKPTLILTDSSNQDFALVFDPPFTVSEPSNPNAVAEKFKQLGLKKGSTVIIRNAKKTRKEREAGQGFVVLGSLGRLAVAEEAGAGTGADGKRDGDGEGGELLGVVPGPLQMTKWMLEILRQRDESSSAPEEREEKMCDGKFDGCTTPKGKEGDQRGLKRCQGCVEVWYCSKECQTKRWTAHKDECKTIKALRKIWPRPEGME</sequence>
<evidence type="ECO:0000256" key="4">
    <source>
        <dbReference type="PROSITE-ProRule" id="PRU00134"/>
    </source>
</evidence>
<organism evidence="7 8">
    <name type="scientific">Pseudoneurospora amorphoporcata</name>
    <dbReference type="NCBI Taxonomy" id="241081"/>
    <lineage>
        <taxon>Eukaryota</taxon>
        <taxon>Fungi</taxon>
        <taxon>Dikarya</taxon>
        <taxon>Ascomycota</taxon>
        <taxon>Pezizomycotina</taxon>
        <taxon>Sordariomycetes</taxon>
        <taxon>Sordariomycetidae</taxon>
        <taxon>Sordariales</taxon>
        <taxon>Sordariaceae</taxon>
        <taxon>Pseudoneurospora</taxon>
    </lineage>
</organism>